<feature type="signal peptide" evidence="1">
    <location>
        <begin position="1"/>
        <end position="19"/>
    </location>
</feature>
<feature type="chain" id="PRO_5028953038" description="Succinate dehydrogenase" evidence="1">
    <location>
        <begin position="20"/>
        <end position="109"/>
    </location>
</feature>
<reference evidence="2 3" key="2">
    <citation type="submission" date="2020-03" db="EMBL/GenBank/DDBJ databases">
        <title>Kangsaoukella pontilimi gen. nov., sp. nov., a new member of the family Rhodobacteraceae isolated from a tidal mudflat.</title>
        <authorList>
            <person name="Kim I.S."/>
        </authorList>
    </citation>
    <scope>NUCLEOTIDE SEQUENCE [LARGE SCALE GENOMIC DNA]</scope>
    <source>
        <strain evidence="2 3">GH1-50</strain>
    </source>
</reference>
<dbReference type="Proteomes" id="UP000480350">
    <property type="component" value="Unassembled WGS sequence"/>
</dbReference>
<keyword evidence="3" id="KW-1185">Reference proteome</keyword>
<evidence type="ECO:0008006" key="4">
    <source>
        <dbReference type="Google" id="ProtNLM"/>
    </source>
</evidence>
<reference evidence="2 3" key="1">
    <citation type="submission" date="2019-12" db="EMBL/GenBank/DDBJ databases">
        <authorList>
            <person name="Lee S.D."/>
        </authorList>
    </citation>
    <scope>NUCLEOTIDE SEQUENCE [LARGE SCALE GENOMIC DNA]</scope>
    <source>
        <strain evidence="2 3">GH1-50</strain>
    </source>
</reference>
<dbReference type="AlphaFoldDB" id="A0A7C9J5Y3"/>
<proteinExistence type="predicted"/>
<dbReference type="PROSITE" id="PS51257">
    <property type="entry name" value="PROKAR_LIPOPROTEIN"/>
    <property type="match status" value="1"/>
</dbReference>
<protein>
    <recommendedName>
        <fullName evidence="4">Succinate dehydrogenase</fullName>
    </recommendedName>
</protein>
<dbReference type="EMBL" id="WUPT01000004">
    <property type="protein sequence ID" value="MXQ09661.1"/>
    <property type="molecule type" value="Genomic_DNA"/>
</dbReference>
<organism evidence="2 3">
    <name type="scientific">Kangsaoukella pontilimi</name>
    <dbReference type="NCBI Taxonomy" id="2691042"/>
    <lineage>
        <taxon>Bacteria</taxon>
        <taxon>Pseudomonadati</taxon>
        <taxon>Pseudomonadota</taxon>
        <taxon>Alphaproteobacteria</taxon>
        <taxon>Rhodobacterales</taxon>
        <taxon>Paracoccaceae</taxon>
        <taxon>Kangsaoukella</taxon>
    </lineage>
</organism>
<sequence length="109" mass="11337">MRTFAFAAILLTLTACTQASQDQLARDAAKQAVRPVLAERFPGVPLEGATDCVIDNASSREILVLAADAVTGPTASTVEVVADIVQRPATIECLVREGAALAIATGMIR</sequence>
<evidence type="ECO:0000313" key="3">
    <source>
        <dbReference type="Proteomes" id="UP000480350"/>
    </source>
</evidence>
<name>A0A7C9J5Y3_9RHOB</name>
<evidence type="ECO:0000313" key="2">
    <source>
        <dbReference type="EMBL" id="MXQ09661.1"/>
    </source>
</evidence>
<accession>A0A7C9J5Y3</accession>
<comment type="caution">
    <text evidence="2">The sequence shown here is derived from an EMBL/GenBank/DDBJ whole genome shotgun (WGS) entry which is preliminary data.</text>
</comment>
<keyword evidence="1" id="KW-0732">Signal</keyword>
<gene>
    <name evidence="2" type="ORF">GQ651_17590</name>
</gene>
<dbReference type="RefSeq" id="WP_160765588.1">
    <property type="nucleotide sequence ID" value="NZ_WUPT01000004.1"/>
</dbReference>
<evidence type="ECO:0000256" key="1">
    <source>
        <dbReference type="SAM" id="SignalP"/>
    </source>
</evidence>